<protein>
    <recommendedName>
        <fullName evidence="3">Luciferase-like monooxygenase</fullName>
    </recommendedName>
</protein>
<dbReference type="EMBL" id="PJMW01000002">
    <property type="protein sequence ID" value="PKV81967.1"/>
    <property type="molecule type" value="Genomic_DNA"/>
</dbReference>
<dbReference type="AlphaFoldDB" id="A0A2N3VK23"/>
<organism evidence="1 2">
    <name type="scientific">Nocardia fluminea</name>
    <dbReference type="NCBI Taxonomy" id="134984"/>
    <lineage>
        <taxon>Bacteria</taxon>
        <taxon>Bacillati</taxon>
        <taxon>Actinomycetota</taxon>
        <taxon>Actinomycetes</taxon>
        <taxon>Mycobacteriales</taxon>
        <taxon>Nocardiaceae</taxon>
        <taxon>Nocardia</taxon>
    </lineage>
</organism>
<evidence type="ECO:0000313" key="1">
    <source>
        <dbReference type="EMBL" id="PKV81967.1"/>
    </source>
</evidence>
<keyword evidence="2" id="KW-1185">Reference proteome</keyword>
<dbReference type="Proteomes" id="UP000233766">
    <property type="component" value="Unassembled WGS sequence"/>
</dbReference>
<sequence>MTADPTQHESRFGVMLYPDETFPVLLERIRWLEELGFDQVFLPDQRPSGPDVVISVRPLQEMHHGAIQRVR</sequence>
<gene>
    <name evidence="1" type="ORF">ATK86_6448</name>
</gene>
<comment type="caution">
    <text evidence="1">The sequence shown here is derived from an EMBL/GenBank/DDBJ whole genome shotgun (WGS) entry which is preliminary data.</text>
</comment>
<evidence type="ECO:0008006" key="3">
    <source>
        <dbReference type="Google" id="ProtNLM"/>
    </source>
</evidence>
<name>A0A2N3VK23_9NOCA</name>
<proteinExistence type="predicted"/>
<accession>A0A2N3VK23</accession>
<reference evidence="1 2" key="1">
    <citation type="submission" date="2017-12" db="EMBL/GenBank/DDBJ databases">
        <title>Sequencing the genomes of 1000 Actinobacteria strains.</title>
        <authorList>
            <person name="Klenk H.-P."/>
        </authorList>
    </citation>
    <scope>NUCLEOTIDE SEQUENCE [LARGE SCALE GENOMIC DNA]</scope>
    <source>
        <strain evidence="1 2">DSM 44489</strain>
    </source>
</reference>
<evidence type="ECO:0000313" key="2">
    <source>
        <dbReference type="Proteomes" id="UP000233766"/>
    </source>
</evidence>